<gene>
    <name evidence="2" type="primary">fabG_1</name>
    <name evidence="2" type="ORF">BSF38_00170</name>
</gene>
<dbReference type="Gene3D" id="3.40.50.720">
    <property type="entry name" value="NAD(P)-binding Rossmann-like Domain"/>
    <property type="match status" value="1"/>
</dbReference>
<reference evidence="3" key="1">
    <citation type="submission" date="2016-12" db="EMBL/GenBank/DDBJ databases">
        <title>Comparative genomics of four Isosphaeraceae planctomycetes: a common pool of plasmids and glycoside hydrolase genes.</title>
        <authorList>
            <person name="Ivanova A."/>
        </authorList>
    </citation>
    <scope>NUCLEOTIDE SEQUENCE [LARGE SCALE GENOMIC DNA]</scope>
    <source>
        <strain evidence="3">PX4</strain>
    </source>
</reference>
<comment type="similarity">
    <text evidence="1">Belongs to the short-chain dehydrogenases/reductases (SDR) family.</text>
</comment>
<keyword evidence="2" id="KW-0560">Oxidoreductase</keyword>
<dbReference type="InterPro" id="IPR036291">
    <property type="entry name" value="NAD(P)-bd_dom_sf"/>
</dbReference>
<evidence type="ECO:0000313" key="3">
    <source>
        <dbReference type="Proteomes" id="UP000186309"/>
    </source>
</evidence>
<dbReference type="EMBL" id="CP019082">
    <property type="protein sequence ID" value="APW58766.1"/>
    <property type="molecule type" value="Genomic_DNA"/>
</dbReference>
<sequence>MSDAQPDPPLSGTRCAVLGATSGIGRAVALELARNGADVIVHGRDAEAAARVVGEIRRLGVKAEAILADLGSRTEGDRLVESAWNLWGGLDAWLHIAGADTLTGAGAELPFDAKLDLLWEVDVVATMRLCRDVGRRMLTRGRGAIVTMGWDQAETGMEGDSGELFSATKGAVTAFTRSLALSLAPAVRVNAVAPGWIKTAWGDQASQTWHDRVIRETPLKRWGTPEDVARVAAFLVGPASEFLTGQIYRVNGGAVR</sequence>
<evidence type="ECO:0000313" key="2">
    <source>
        <dbReference type="EMBL" id="APW58766.1"/>
    </source>
</evidence>
<protein>
    <submittedName>
        <fullName evidence="2">3-oxoacyl-[acyl-carrier-protein] reductase FabG</fullName>
        <ecNumber evidence="2">1.1.1.100</ecNumber>
    </submittedName>
</protein>
<evidence type="ECO:0000256" key="1">
    <source>
        <dbReference type="ARBA" id="ARBA00006484"/>
    </source>
</evidence>
<organism evidence="2 3">
    <name type="scientific">Paludisphaera borealis</name>
    <dbReference type="NCBI Taxonomy" id="1387353"/>
    <lineage>
        <taxon>Bacteria</taxon>
        <taxon>Pseudomonadati</taxon>
        <taxon>Planctomycetota</taxon>
        <taxon>Planctomycetia</taxon>
        <taxon>Isosphaerales</taxon>
        <taxon>Isosphaeraceae</taxon>
        <taxon>Paludisphaera</taxon>
    </lineage>
</organism>
<dbReference type="STRING" id="1387353.BSF38_00170"/>
<dbReference type="PRINTS" id="PR00081">
    <property type="entry name" value="GDHRDH"/>
</dbReference>
<dbReference type="InterPro" id="IPR002347">
    <property type="entry name" value="SDR_fam"/>
</dbReference>
<accession>A0A1U7CIN7</accession>
<name>A0A1U7CIN7_9BACT</name>
<keyword evidence="3" id="KW-1185">Reference proteome</keyword>
<dbReference type="PANTHER" id="PTHR42760:SF40">
    <property type="entry name" value="3-OXOACYL-[ACYL-CARRIER-PROTEIN] REDUCTASE, CHLOROPLASTIC"/>
    <property type="match status" value="1"/>
</dbReference>
<dbReference type="GO" id="GO:0004316">
    <property type="term" value="F:3-oxoacyl-[acyl-carrier-protein] reductase (NADPH) activity"/>
    <property type="evidence" value="ECO:0007669"/>
    <property type="project" value="UniProtKB-EC"/>
</dbReference>
<proteinExistence type="inferred from homology"/>
<dbReference type="SUPFAM" id="SSF51735">
    <property type="entry name" value="NAD(P)-binding Rossmann-fold domains"/>
    <property type="match status" value="1"/>
</dbReference>
<dbReference type="OrthoDB" id="248827at2"/>
<dbReference type="GO" id="GO:0030497">
    <property type="term" value="P:fatty acid elongation"/>
    <property type="evidence" value="ECO:0007669"/>
    <property type="project" value="TreeGrafter"/>
</dbReference>
<dbReference type="PANTHER" id="PTHR42760">
    <property type="entry name" value="SHORT-CHAIN DEHYDROGENASES/REDUCTASES FAMILY MEMBER"/>
    <property type="match status" value="1"/>
</dbReference>
<dbReference type="CDD" id="cd05233">
    <property type="entry name" value="SDR_c"/>
    <property type="match status" value="1"/>
</dbReference>
<dbReference type="RefSeq" id="WP_076343038.1">
    <property type="nucleotide sequence ID" value="NZ_CP019082.1"/>
</dbReference>
<dbReference type="Proteomes" id="UP000186309">
    <property type="component" value="Chromosome"/>
</dbReference>
<dbReference type="EC" id="1.1.1.100" evidence="2"/>
<dbReference type="Pfam" id="PF13561">
    <property type="entry name" value="adh_short_C2"/>
    <property type="match status" value="1"/>
</dbReference>
<dbReference type="KEGG" id="pbor:BSF38_00170"/>
<dbReference type="AlphaFoldDB" id="A0A1U7CIN7"/>